<comment type="similarity">
    <text evidence="1">Belongs to the GMC oxidoreductase family.</text>
</comment>
<dbReference type="PANTHER" id="PTHR11552:SF227">
    <property type="entry name" value="GLUCOSE DEHYDROGENASE [FAD, QUINONE]-LIKE PROTEIN"/>
    <property type="match status" value="1"/>
</dbReference>
<evidence type="ECO:0000313" key="6">
    <source>
        <dbReference type="Proteomes" id="UP000466442"/>
    </source>
</evidence>
<accession>A0A6A4JU90</accession>
<sequence length="603" mass="65638">MERFEIDNTPMFMQFFTVLSAAVTTYYFSEIDPNLRPINVPTPQLLPEYDFVIVGAGSAGNVLANRLTEISNWTVLLLESGGDETIISDVPMMSYNMWFTDQDWNYSTVAQANACGNLGGACYWPRGHVVGGSSTLNDFAFTRGNRLDYDGWAAMGNTGWGYLNVLPYFLRSEDEQDPSVRGSPYHGIGGPMTVNLSPFQSPLASAYVSAGGEIGYETNLDVDGQTQVGFSLLRGTIRNGWRCSTGVGYLRPIRNRTNINVALRAFVTQVNINPQTRIATGVTFTRDGATHSVNARREVILSAGSINSAKLLLLSGVGPADHLQSLGIPLIQNSSVGNNLHDHVAIPLLFSTTQNVTINWQETFFNNTAIQDFAQNHMGPFTSMIGLEAVAFMYNENPPVNPGVPDMQILFSNYDPFNQNQQIFAIVPWYLHPTSRGTVRLASTDPTAPPLIDPQYLATQNDIANGMQVIRNGFSVANTSALLQFGTQFLSSMYAPLCGAFPGTLTDAYVSCLLHNFTTTVYHPVGTCKMGPSSDPTAVVNPRLQVYGVQNLRVIDAGVMPVVVSGNTNAPTIMIAEMASDFIKQDYGFPPDPIPSLSPNIQA</sequence>
<dbReference type="Gene3D" id="3.30.560.10">
    <property type="entry name" value="Glucose Oxidase, domain 3"/>
    <property type="match status" value="1"/>
</dbReference>
<feature type="domain" description="Glucose-methanol-choline oxidoreductase N-terminal" evidence="3">
    <location>
        <begin position="49"/>
        <end position="344"/>
    </location>
</feature>
<dbReference type="InterPro" id="IPR000172">
    <property type="entry name" value="GMC_OxRdtase_N"/>
</dbReference>
<dbReference type="SUPFAM" id="SSF54373">
    <property type="entry name" value="FAD-linked reductases, C-terminal domain"/>
    <property type="match status" value="1"/>
</dbReference>
<protein>
    <recommendedName>
        <fullName evidence="7">Glucose-methanol-choline oxidoreductase N-terminal domain-containing protein</fullName>
    </recommendedName>
</protein>
<evidence type="ECO:0000256" key="1">
    <source>
        <dbReference type="ARBA" id="ARBA00010790"/>
    </source>
</evidence>
<keyword evidence="2" id="KW-0274">FAD</keyword>
<organism evidence="5 6">
    <name type="scientific">Apolygus lucorum</name>
    <name type="common">Small green plant bug</name>
    <name type="synonym">Lygocoris lucorum</name>
    <dbReference type="NCBI Taxonomy" id="248454"/>
    <lineage>
        <taxon>Eukaryota</taxon>
        <taxon>Metazoa</taxon>
        <taxon>Ecdysozoa</taxon>
        <taxon>Arthropoda</taxon>
        <taxon>Hexapoda</taxon>
        <taxon>Insecta</taxon>
        <taxon>Pterygota</taxon>
        <taxon>Neoptera</taxon>
        <taxon>Paraneoptera</taxon>
        <taxon>Hemiptera</taxon>
        <taxon>Heteroptera</taxon>
        <taxon>Panheteroptera</taxon>
        <taxon>Cimicomorpha</taxon>
        <taxon>Miridae</taxon>
        <taxon>Mirini</taxon>
        <taxon>Apolygus</taxon>
    </lineage>
</organism>
<dbReference type="EMBL" id="WIXP02000005">
    <property type="protein sequence ID" value="KAF6210586.1"/>
    <property type="molecule type" value="Genomic_DNA"/>
</dbReference>
<keyword evidence="2" id="KW-0285">Flavoprotein</keyword>
<dbReference type="GO" id="GO:0016614">
    <property type="term" value="F:oxidoreductase activity, acting on CH-OH group of donors"/>
    <property type="evidence" value="ECO:0007669"/>
    <property type="project" value="InterPro"/>
</dbReference>
<dbReference type="SUPFAM" id="SSF51905">
    <property type="entry name" value="FAD/NAD(P)-binding domain"/>
    <property type="match status" value="1"/>
</dbReference>
<evidence type="ECO:0008006" key="7">
    <source>
        <dbReference type="Google" id="ProtNLM"/>
    </source>
</evidence>
<gene>
    <name evidence="5" type="ORF">GE061_013692</name>
</gene>
<dbReference type="OrthoDB" id="269227at2759"/>
<proteinExistence type="inferred from homology"/>
<dbReference type="Gene3D" id="3.50.50.60">
    <property type="entry name" value="FAD/NAD(P)-binding domain"/>
    <property type="match status" value="1"/>
</dbReference>
<comment type="cofactor">
    <cofactor evidence="2">
        <name>FAD</name>
        <dbReference type="ChEBI" id="CHEBI:57692"/>
    </cofactor>
</comment>
<dbReference type="Proteomes" id="UP000466442">
    <property type="component" value="Linkage Group LG5"/>
</dbReference>
<evidence type="ECO:0000256" key="2">
    <source>
        <dbReference type="PIRSR" id="PIRSR000137-2"/>
    </source>
</evidence>
<feature type="domain" description="Glucose-methanol-choline oxidoreductase C-terminal" evidence="4">
    <location>
        <begin position="433"/>
        <end position="576"/>
    </location>
</feature>
<dbReference type="InterPro" id="IPR007867">
    <property type="entry name" value="GMC_OxRtase_C"/>
</dbReference>
<comment type="caution">
    <text evidence="5">The sequence shown here is derived from an EMBL/GenBank/DDBJ whole genome shotgun (WGS) entry which is preliminary data.</text>
</comment>
<dbReference type="InterPro" id="IPR036188">
    <property type="entry name" value="FAD/NAD-bd_sf"/>
</dbReference>
<dbReference type="PIRSF" id="PIRSF000137">
    <property type="entry name" value="Alcohol_oxidase"/>
    <property type="match status" value="1"/>
</dbReference>
<feature type="binding site" evidence="2">
    <location>
        <position position="267"/>
    </location>
    <ligand>
        <name>FAD</name>
        <dbReference type="ChEBI" id="CHEBI:57692"/>
    </ligand>
</feature>
<dbReference type="Pfam" id="PF00732">
    <property type="entry name" value="GMC_oxred_N"/>
    <property type="match status" value="1"/>
</dbReference>
<evidence type="ECO:0000313" key="5">
    <source>
        <dbReference type="EMBL" id="KAF6210586.1"/>
    </source>
</evidence>
<name>A0A6A4JU90_APOLU</name>
<reference evidence="5" key="1">
    <citation type="journal article" date="2021" name="Mol. Ecol. Resour.">
        <title>Apolygus lucorum genome provides insights into omnivorousness and mesophyll feeding.</title>
        <authorList>
            <person name="Liu Y."/>
            <person name="Liu H."/>
            <person name="Wang H."/>
            <person name="Huang T."/>
            <person name="Liu B."/>
            <person name="Yang B."/>
            <person name="Yin L."/>
            <person name="Li B."/>
            <person name="Zhang Y."/>
            <person name="Zhang S."/>
            <person name="Jiang F."/>
            <person name="Zhang X."/>
            <person name="Ren Y."/>
            <person name="Wang B."/>
            <person name="Wang S."/>
            <person name="Lu Y."/>
            <person name="Wu K."/>
            <person name="Fan W."/>
            <person name="Wang G."/>
        </authorList>
    </citation>
    <scope>NUCLEOTIDE SEQUENCE</scope>
    <source>
        <strain evidence="5">12Hb</strain>
    </source>
</reference>
<dbReference type="Pfam" id="PF05199">
    <property type="entry name" value="GMC_oxred_C"/>
    <property type="match status" value="1"/>
</dbReference>
<dbReference type="GO" id="GO:0050660">
    <property type="term" value="F:flavin adenine dinucleotide binding"/>
    <property type="evidence" value="ECO:0007669"/>
    <property type="project" value="InterPro"/>
</dbReference>
<evidence type="ECO:0000259" key="3">
    <source>
        <dbReference type="Pfam" id="PF00732"/>
    </source>
</evidence>
<dbReference type="AlphaFoldDB" id="A0A6A4JU90"/>
<feature type="binding site" evidence="2">
    <location>
        <position position="129"/>
    </location>
    <ligand>
        <name>FAD</name>
        <dbReference type="ChEBI" id="CHEBI:57692"/>
    </ligand>
</feature>
<dbReference type="InterPro" id="IPR012132">
    <property type="entry name" value="GMC_OxRdtase"/>
</dbReference>
<keyword evidence="6" id="KW-1185">Reference proteome</keyword>
<dbReference type="PANTHER" id="PTHR11552">
    <property type="entry name" value="GLUCOSE-METHANOL-CHOLINE GMC OXIDOREDUCTASE"/>
    <property type="match status" value="1"/>
</dbReference>
<evidence type="ECO:0000259" key="4">
    <source>
        <dbReference type="Pfam" id="PF05199"/>
    </source>
</evidence>